<gene>
    <name evidence="2" type="ORF">EJ06DRAFT_524171</name>
</gene>
<dbReference type="InterPro" id="IPR051490">
    <property type="entry name" value="THEM6_lcsJ_thioesterase"/>
</dbReference>
<keyword evidence="3" id="KW-1185">Reference proteome</keyword>
<feature type="region of interest" description="Disordered" evidence="1">
    <location>
        <begin position="308"/>
        <end position="363"/>
    </location>
</feature>
<dbReference type="Proteomes" id="UP000799640">
    <property type="component" value="Unassembled WGS sequence"/>
</dbReference>
<feature type="region of interest" description="Disordered" evidence="1">
    <location>
        <begin position="148"/>
        <end position="191"/>
    </location>
</feature>
<accession>A0A6G1HMN8</accession>
<protein>
    <recommendedName>
        <fullName evidence="4">Capsule polysaccharide biosynthesis protein</fullName>
    </recommendedName>
</protein>
<dbReference type="EMBL" id="ML996704">
    <property type="protein sequence ID" value="KAF2397174.1"/>
    <property type="molecule type" value="Genomic_DNA"/>
</dbReference>
<dbReference type="OrthoDB" id="265761at2759"/>
<name>A0A6G1HMN8_9PEZI</name>
<dbReference type="AlphaFoldDB" id="A0A6G1HMN8"/>
<evidence type="ECO:0000313" key="2">
    <source>
        <dbReference type="EMBL" id="KAF2397174.1"/>
    </source>
</evidence>
<evidence type="ECO:0008006" key="4">
    <source>
        <dbReference type="Google" id="ProtNLM"/>
    </source>
</evidence>
<sequence length="412" mass="45737">MSAARRLPVIAGIVAAGTSLAAVAAQPSARNTVARFFGGGHAGFWKAAALVLMLLNFKNLPFIWHIRLFRALIYHLFTQPTPIEPRHLFHPIITSSHAPLLETDYNMHKSNSTYFTDCDITRTRLVTALLRNGITNVKANEGENTGWSFRNSSRAAGHREGKAAPGPGISALGTSGPDTAGTSGEAQRRPLTREEWENVAAQPGNVLIALGGVSCHFHREIAPYKRYELWTRLLTWDRKWLYVVTYFVERGAFRPTSFDLQPWRRAKPVKEWTEVERRRKVFATSIAKYVVKKGRLTLPPELVLQRSQMLPPKPEGARGAPWEGVSGYGEGSSGEETLDTPGSSPGPEVLAESLFPGDGEGKAEEWTWEMVERERRRGLRFAEAFNSLDGLREEFEGEGAALGEYADLAFGY</sequence>
<dbReference type="PANTHER" id="PTHR12475:SF4">
    <property type="entry name" value="PROTEIN THEM6"/>
    <property type="match status" value="1"/>
</dbReference>
<proteinExistence type="predicted"/>
<evidence type="ECO:0000256" key="1">
    <source>
        <dbReference type="SAM" id="MobiDB-lite"/>
    </source>
</evidence>
<evidence type="ECO:0000313" key="3">
    <source>
        <dbReference type="Proteomes" id="UP000799640"/>
    </source>
</evidence>
<dbReference type="PANTHER" id="PTHR12475">
    <property type="match status" value="1"/>
</dbReference>
<organism evidence="2 3">
    <name type="scientific">Trichodelitschia bisporula</name>
    <dbReference type="NCBI Taxonomy" id="703511"/>
    <lineage>
        <taxon>Eukaryota</taxon>
        <taxon>Fungi</taxon>
        <taxon>Dikarya</taxon>
        <taxon>Ascomycota</taxon>
        <taxon>Pezizomycotina</taxon>
        <taxon>Dothideomycetes</taxon>
        <taxon>Dothideomycetes incertae sedis</taxon>
        <taxon>Phaeotrichales</taxon>
        <taxon>Phaeotrichaceae</taxon>
        <taxon>Trichodelitschia</taxon>
    </lineage>
</organism>
<reference evidence="2" key="1">
    <citation type="journal article" date="2020" name="Stud. Mycol.">
        <title>101 Dothideomycetes genomes: a test case for predicting lifestyles and emergence of pathogens.</title>
        <authorList>
            <person name="Haridas S."/>
            <person name="Albert R."/>
            <person name="Binder M."/>
            <person name="Bloem J."/>
            <person name="Labutti K."/>
            <person name="Salamov A."/>
            <person name="Andreopoulos B."/>
            <person name="Baker S."/>
            <person name="Barry K."/>
            <person name="Bills G."/>
            <person name="Bluhm B."/>
            <person name="Cannon C."/>
            <person name="Castanera R."/>
            <person name="Culley D."/>
            <person name="Daum C."/>
            <person name="Ezra D."/>
            <person name="Gonzalez J."/>
            <person name="Henrissat B."/>
            <person name="Kuo A."/>
            <person name="Liang C."/>
            <person name="Lipzen A."/>
            <person name="Lutzoni F."/>
            <person name="Magnuson J."/>
            <person name="Mondo S."/>
            <person name="Nolan M."/>
            <person name="Ohm R."/>
            <person name="Pangilinan J."/>
            <person name="Park H.-J."/>
            <person name="Ramirez L."/>
            <person name="Alfaro M."/>
            <person name="Sun H."/>
            <person name="Tritt A."/>
            <person name="Yoshinaga Y."/>
            <person name="Zwiers L.-H."/>
            <person name="Turgeon B."/>
            <person name="Goodwin S."/>
            <person name="Spatafora J."/>
            <person name="Crous P."/>
            <person name="Grigoriev I."/>
        </authorList>
    </citation>
    <scope>NUCLEOTIDE SEQUENCE</scope>
    <source>
        <strain evidence="2">CBS 262.69</strain>
    </source>
</reference>
<feature type="compositionally biased region" description="Polar residues" evidence="1">
    <location>
        <begin position="172"/>
        <end position="185"/>
    </location>
</feature>